<keyword evidence="2" id="KW-1185">Reference proteome</keyword>
<dbReference type="Proteomes" id="UP001152607">
    <property type="component" value="Unassembled WGS sequence"/>
</dbReference>
<accession>A0A9W4XMR7</accession>
<name>A0A9W4XMR7_9PLEO</name>
<reference evidence="1" key="1">
    <citation type="submission" date="2023-01" db="EMBL/GenBank/DDBJ databases">
        <authorList>
            <person name="Van Ghelder C."/>
            <person name="Rancurel C."/>
        </authorList>
    </citation>
    <scope>NUCLEOTIDE SEQUENCE</scope>
    <source>
        <strain evidence="1">CNCM I-4278</strain>
    </source>
</reference>
<proteinExistence type="predicted"/>
<dbReference type="EMBL" id="CAOQHR010000007">
    <property type="protein sequence ID" value="CAI6337669.1"/>
    <property type="molecule type" value="Genomic_DNA"/>
</dbReference>
<dbReference type="OrthoDB" id="3743491at2759"/>
<sequence>MHSMFQRSMSVVTTPKGRLGFHRWVPALPFPEGSPPLPKVVICTTITLDLHQKTHMHAMNRMCCRCILSHMSCHTFSRPSAAQPFPYFHLPQTGPHPITSPNTHSEPTLLNRNRRTKQHCLNPLAMKLLSSLALIAPFAVSALAIPQVHLPLHPRDDDKQLFYLRVNAESEPYHNHPITNLSNKRLGLENLTIHPEPAPILFRSMRLPTGLYALRSSYNEENHDDDDDDTTTPLITALIPHSDPTKAVLALIAYPSVSDPTGTTPTDCPEDVDCVAHEWRVDEGRLAFAFGSQTVEFLFEMRGVEGEEGEWFVGFAPDGVGMGKYEHAVGLEVVEWV</sequence>
<evidence type="ECO:0000313" key="1">
    <source>
        <dbReference type="EMBL" id="CAI6337669.1"/>
    </source>
</evidence>
<gene>
    <name evidence="1" type="ORF">PDIGIT_LOCUS10783</name>
</gene>
<protein>
    <submittedName>
        <fullName evidence="1">Uncharacterized protein</fullName>
    </submittedName>
</protein>
<dbReference type="AlphaFoldDB" id="A0A9W4XMR7"/>
<evidence type="ECO:0000313" key="2">
    <source>
        <dbReference type="Proteomes" id="UP001152607"/>
    </source>
</evidence>
<comment type="caution">
    <text evidence="1">The sequence shown here is derived from an EMBL/GenBank/DDBJ whole genome shotgun (WGS) entry which is preliminary data.</text>
</comment>
<organism evidence="1 2">
    <name type="scientific">Periconia digitata</name>
    <dbReference type="NCBI Taxonomy" id="1303443"/>
    <lineage>
        <taxon>Eukaryota</taxon>
        <taxon>Fungi</taxon>
        <taxon>Dikarya</taxon>
        <taxon>Ascomycota</taxon>
        <taxon>Pezizomycotina</taxon>
        <taxon>Dothideomycetes</taxon>
        <taxon>Pleosporomycetidae</taxon>
        <taxon>Pleosporales</taxon>
        <taxon>Massarineae</taxon>
        <taxon>Periconiaceae</taxon>
        <taxon>Periconia</taxon>
    </lineage>
</organism>